<evidence type="ECO:0000256" key="1">
    <source>
        <dbReference type="ARBA" id="ARBA00005188"/>
    </source>
</evidence>
<comment type="pathway">
    <text evidence="1 7 8">Cofactor biosynthesis; NAD(+) biosynthesis; NAD(+) from deamido-NAD(+) (L-Gln route): step 1/1.</text>
</comment>
<feature type="binding site" evidence="7">
    <location>
        <begin position="292"/>
        <end position="299"/>
    </location>
    <ligand>
        <name>ATP</name>
        <dbReference type="ChEBI" id="CHEBI:30616"/>
    </ligand>
</feature>
<comment type="function">
    <text evidence="7">Catalyzes the ATP-dependent amidation of deamido-NAD to form NAD. Uses L-glutamine as a nitrogen source.</text>
</comment>
<proteinExistence type="inferred from homology"/>
<dbReference type="SUPFAM" id="SSF52402">
    <property type="entry name" value="Adenine nucleotide alpha hydrolases-like"/>
    <property type="match status" value="1"/>
</dbReference>
<organism evidence="11 12">
    <name type="scientific">Roseimicrobium gellanilyticum</name>
    <dbReference type="NCBI Taxonomy" id="748857"/>
    <lineage>
        <taxon>Bacteria</taxon>
        <taxon>Pseudomonadati</taxon>
        <taxon>Verrucomicrobiota</taxon>
        <taxon>Verrucomicrobiia</taxon>
        <taxon>Verrucomicrobiales</taxon>
        <taxon>Verrucomicrobiaceae</taxon>
        <taxon>Roseimicrobium</taxon>
    </lineage>
</organism>
<evidence type="ECO:0000256" key="3">
    <source>
        <dbReference type="ARBA" id="ARBA00022598"/>
    </source>
</evidence>
<comment type="catalytic activity">
    <reaction evidence="7 8">
        <text>deamido-NAD(+) + L-glutamine + ATP + H2O = L-glutamate + AMP + diphosphate + NAD(+) + H(+)</text>
        <dbReference type="Rhea" id="RHEA:24384"/>
        <dbReference type="ChEBI" id="CHEBI:15377"/>
        <dbReference type="ChEBI" id="CHEBI:15378"/>
        <dbReference type="ChEBI" id="CHEBI:29985"/>
        <dbReference type="ChEBI" id="CHEBI:30616"/>
        <dbReference type="ChEBI" id="CHEBI:33019"/>
        <dbReference type="ChEBI" id="CHEBI:57540"/>
        <dbReference type="ChEBI" id="CHEBI:58359"/>
        <dbReference type="ChEBI" id="CHEBI:58437"/>
        <dbReference type="ChEBI" id="CHEBI:456215"/>
        <dbReference type="EC" id="6.3.5.1"/>
    </reaction>
</comment>
<dbReference type="InterPro" id="IPR022310">
    <property type="entry name" value="NAD/GMP_synthase"/>
</dbReference>
<dbReference type="InterPro" id="IPR003694">
    <property type="entry name" value="NAD_synthase"/>
</dbReference>
<dbReference type="GO" id="GO:0004359">
    <property type="term" value="F:glutaminase activity"/>
    <property type="evidence" value="ECO:0007669"/>
    <property type="project" value="InterPro"/>
</dbReference>
<dbReference type="Pfam" id="PF02540">
    <property type="entry name" value="NAD_synthase"/>
    <property type="match status" value="1"/>
</dbReference>
<feature type="binding site" evidence="7">
    <location>
        <position position="189"/>
    </location>
    <ligand>
        <name>L-glutamine</name>
        <dbReference type="ChEBI" id="CHEBI:58359"/>
    </ligand>
</feature>
<feature type="binding site" evidence="7">
    <location>
        <position position="117"/>
    </location>
    <ligand>
        <name>L-glutamine</name>
        <dbReference type="ChEBI" id="CHEBI:58359"/>
    </ligand>
</feature>
<dbReference type="InterPro" id="IPR014445">
    <property type="entry name" value="Gln-dep_NAD_synthase"/>
</dbReference>
<protein>
    <recommendedName>
        <fullName evidence="7 8">Glutamine-dependent NAD(+) synthetase</fullName>
        <ecNumber evidence="7 8">6.3.5.1</ecNumber>
    </recommendedName>
    <alternativeName>
        <fullName evidence="7 8">NAD(+) synthase [glutamine-hydrolyzing]</fullName>
    </alternativeName>
</protein>
<comment type="similarity">
    <text evidence="9">Belongs to the NAD synthetase family.</text>
</comment>
<evidence type="ECO:0000259" key="10">
    <source>
        <dbReference type="PROSITE" id="PS50263"/>
    </source>
</evidence>
<dbReference type="GO" id="GO:0005737">
    <property type="term" value="C:cytoplasm"/>
    <property type="evidence" value="ECO:0007669"/>
    <property type="project" value="InterPro"/>
</dbReference>
<name>A0A366HUF7_9BACT</name>
<evidence type="ECO:0000256" key="8">
    <source>
        <dbReference type="PIRNR" id="PIRNR006630"/>
    </source>
</evidence>
<dbReference type="NCBIfam" id="TIGR00552">
    <property type="entry name" value="nadE"/>
    <property type="match status" value="1"/>
</dbReference>
<dbReference type="HAMAP" id="MF_02090">
    <property type="entry name" value="NadE_glutamine_dep"/>
    <property type="match status" value="1"/>
</dbReference>
<dbReference type="Gene3D" id="3.60.110.10">
    <property type="entry name" value="Carbon-nitrogen hydrolase"/>
    <property type="match status" value="1"/>
</dbReference>
<keyword evidence="6 7" id="KW-0520">NAD</keyword>
<dbReference type="UniPathway" id="UPA00253">
    <property type="reaction ID" value="UER00334"/>
</dbReference>
<keyword evidence="3 7" id="KW-0436">Ligase</keyword>
<dbReference type="InterPro" id="IPR014729">
    <property type="entry name" value="Rossmann-like_a/b/a_fold"/>
</dbReference>
<keyword evidence="12" id="KW-1185">Reference proteome</keyword>
<feature type="active site" description="Nucleophile; for glutaminase activity" evidence="7">
    <location>
        <position position="147"/>
    </location>
</feature>
<feature type="binding site" evidence="7">
    <location>
        <position position="183"/>
    </location>
    <ligand>
        <name>L-glutamine</name>
        <dbReference type="ChEBI" id="CHEBI:58359"/>
    </ligand>
</feature>
<feature type="binding site" evidence="7">
    <location>
        <position position="514"/>
    </location>
    <ligand>
        <name>deamido-NAD(+)</name>
        <dbReference type="ChEBI" id="CHEBI:58437"/>
        <note>ligand shared between two neighboring subunits</note>
    </ligand>
</feature>
<evidence type="ECO:0000313" key="12">
    <source>
        <dbReference type="Proteomes" id="UP000253426"/>
    </source>
</evidence>
<dbReference type="CDD" id="cd07570">
    <property type="entry name" value="GAT_Gln-NAD-synth"/>
    <property type="match status" value="1"/>
</dbReference>
<evidence type="ECO:0000256" key="7">
    <source>
        <dbReference type="HAMAP-Rule" id="MF_02090"/>
    </source>
</evidence>
<comment type="caution">
    <text evidence="11">The sequence shown here is derived from an EMBL/GenBank/DDBJ whole genome shotgun (WGS) entry which is preliminary data.</text>
</comment>
<dbReference type="PANTHER" id="PTHR23090">
    <property type="entry name" value="NH 3 /GLUTAMINE-DEPENDENT NAD + SYNTHETASE"/>
    <property type="match status" value="1"/>
</dbReference>
<feature type="binding site" evidence="7">
    <location>
        <position position="399"/>
    </location>
    <ligand>
        <name>ATP</name>
        <dbReference type="ChEBI" id="CHEBI:30616"/>
    </ligand>
</feature>
<dbReference type="Pfam" id="PF00795">
    <property type="entry name" value="CN_hydrolase"/>
    <property type="match status" value="1"/>
</dbReference>
<sequence>MKIALAQLNTIVGDFAGNQAQVLDAYRKSVAAGAKLVLTPELVITGYPPRDLVHRSRFVPGNIETLHTIAAEVGEVPIIVGFVDINKDAGKHFHNAAAVLQHGKVAHIVHKSLLPTYDVFDEDRYFEPARIIAPVTVDGQRLGITICEDIWTDEYLPRPLYDVSPPEMLGEQGIDLLVNISASPYALGKPRIRERMLGALAQELKVPIVYCNAVGGNDQLVFDGNSLVIGANGDVLARLKAFETDLQVVELGKSTAATQAVETCDAEELYRALVLGTRDYVRKCGFKSCVLGLSGGIDSALVAVIAADALGSENVLGISLPTEFSSQGSKDDARDLAKHLGIRYDTVAIQPVFESVKGQMRDIFAGKPEDVTEENMQSRIRGLVLMSLSNKFGHLLLTTGNKSEMAVGYCTIYGDMCGGLSVISDLPKTRVYEVSRWINREREIIPWPTIEKPPSAELRPDQKDQDTLPEYDILDGILELFVEQGKSVGEIVTAGYNEEVVRWVLRRVELNEWKRHQAAPGLKVTSKAFGMGRRMPIVQKFRE</sequence>
<dbReference type="Gene3D" id="3.40.50.620">
    <property type="entry name" value="HUPs"/>
    <property type="match status" value="1"/>
</dbReference>
<comment type="similarity">
    <text evidence="2 7 8">In the C-terminal section; belongs to the NAD synthetase family.</text>
</comment>
<dbReference type="GO" id="GO:0005524">
    <property type="term" value="F:ATP binding"/>
    <property type="evidence" value="ECO:0007669"/>
    <property type="project" value="UniProtKB-UniRule"/>
</dbReference>
<dbReference type="NCBIfam" id="NF010588">
    <property type="entry name" value="PRK13981.1"/>
    <property type="match status" value="1"/>
</dbReference>
<feature type="domain" description="CN hydrolase" evidence="10">
    <location>
        <begin position="1"/>
        <end position="253"/>
    </location>
</feature>
<evidence type="ECO:0000256" key="4">
    <source>
        <dbReference type="ARBA" id="ARBA00022741"/>
    </source>
</evidence>
<dbReference type="OrthoDB" id="9803818at2"/>
<evidence type="ECO:0000256" key="6">
    <source>
        <dbReference type="ARBA" id="ARBA00023027"/>
    </source>
</evidence>
<feature type="binding site" evidence="7">
    <location>
        <position position="404"/>
    </location>
    <ligand>
        <name>deamido-NAD(+)</name>
        <dbReference type="ChEBI" id="CHEBI:58437"/>
        <note>ligand shared between two neighboring subunits</note>
    </ligand>
</feature>
<dbReference type="InterPro" id="IPR036526">
    <property type="entry name" value="C-N_Hydrolase_sf"/>
</dbReference>
<dbReference type="GO" id="GO:0008795">
    <property type="term" value="F:NAD+ synthase activity"/>
    <property type="evidence" value="ECO:0007669"/>
    <property type="project" value="UniProtKB-UniRule"/>
</dbReference>
<gene>
    <name evidence="7" type="primary">nadE</name>
    <name evidence="11" type="ORF">DES53_101277</name>
</gene>
<dbReference type="EMBL" id="QNRR01000001">
    <property type="protein sequence ID" value="RBP47480.1"/>
    <property type="molecule type" value="Genomic_DNA"/>
</dbReference>
<dbReference type="PANTHER" id="PTHR23090:SF9">
    <property type="entry name" value="GLUTAMINE-DEPENDENT NAD(+) SYNTHETASE"/>
    <property type="match status" value="1"/>
</dbReference>
<dbReference type="CDD" id="cd00553">
    <property type="entry name" value="NAD_synthase"/>
    <property type="match status" value="1"/>
</dbReference>
<dbReference type="InterPro" id="IPR003010">
    <property type="entry name" value="C-N_Hydrolase"/>
</dbReference>
<dbReference type="FunFam" id="3.40.50.620:FF:000106">
    <property type="entry name" value="Glutamine-dependent NAD(+) synthetase"/>
    <property type="match status" value="1"/>
</dbReference>
<evidence type="ECO:0000256" key="5">
    <source>
        <dbReference type="ARBA" id="ARBA00022840"/>
    </source>
</evidence>
<dbReference type="GO" id="GO:0003952">
    <property type="term" value="F:NAD+ synthase (glutamine-hydrolyzing) activity"/>
    <property type="evidence" value="ECO:0007669"/>
    <property type="project" value="UniProtKB-UniRule"/>
</dbReference>
<dbReference type="AlphaFoldDB" id="A0A366HUF7"/>
<feature type="binding site" evidence="7">
    <location>
        <position position="375"/>
    </location>
    <ligand>
        <name>deamido-NAD(+)</name>
        <dbReference type="ChEBI" id="CHEBI:58437"/>
        <note>ligand shared between two neighboring subunits</note>
    </ligand>
</feature>
<comment type="caution">
    <text evidence="7">Lacks conserved residue(s) required for the propagation of feature annotation.</text>
</comment>
<dbReference type="Proteomes" id="UP000253426">
    <property type="component" value="Unassembled WGS sequence"/>
</dbReference>
<evidence type="ECO:0000256" key="2">
    <source>
        <dbReference type="ARBA" id="ARBA00007145"/>
    </source>
</evidence>
<keyword evidence="4 7" id="KW-0547">Nucleotide-binding</keyword>
<dbReference type="PROSITE" id="PS50263">
    <property type="entry name" value="CN_HYDROLASE"/>
    <property type="match status" value="1"/>
</dbReference>
<dbReference type="PIRSF" id="PIRSF006630">
    <property type="entry name" value="NADS_GAT"/>
    <property type="match status" value="1"/>
</dbReference>
<keyword evidence="5 7" id="KW-0067">ATP-binding</keyword>
<dbReference type="SUPFAM" id="SSF56317">
    <property type="entry name" value="Carbon-nitrogen hydrolase"/>
    <property type="match status" value="1"/>
</dbReference>
<evidence type="ECO:0000256" key="9">
    <source>
        <dbReference type="RuleBase" id="RU003811"/>
    </source>
</evidence>
<dbReference type="RefSeq" id="WP_113956412.1">
    <property type="nucleotide sequence ID" value="NZ_QNRR01000001.1"/>
</dbReference>
<feature type="active site" description="For glutaminase activity" evidence="7">
    <location>
        <position position="111"/>
    </location>
</feature>
<reference evidence="11 12" key="1">
    <citation type="submission" date="2018-06" db="EMBL/GenBank/DDBJ databases">
        <title>Genomic Encyclopedia of Type Strains, Phase IV (KMG-IV): sequencing the most valuable type-strain genomes for metagenomic binning, comparative biology and taxonomic classification.</title>
        <authorList>
            <person name="Goeker M."/>
        </authorList>
    </citation>
    <scope>NUCLEOTIDE SEQUENCE [LARGE SCALE GENOMIC DNA]</scope>
    <source>
        <strain evidence="11 12">DSM 25532</strain>
    </source>
</reference>
<feature type="active site" description="Proton acceptor; for glutaminase activity" evidence="7">
    <location>
        <position position="41"/>
    </location>
</feature>
<dbReference type="EC" id="6.3.5.1" evidence="7 8"/>
<dbReference type="GO" id="GO:0009435">
    <property type="term" value="P:NAD+ biosynthetic process"/>
    <property type="evidence" value="ECO:0007669"/>
    <property type="project" value="UniProtKB-UniRule"/>
</dbReference>
<evidence type="ECO:0000313" key="11">
    <source>
        <dbReference type="EMBL" id="RBP47480.1"/>
    </source>
</evidence>
<accession>A0A366HUF7</accession>